<dbReference type="AlphaFoldDB" id="A0A7G8PSJ9"/>
<gene>
    <name evidence="3" type="ORF">ALE3EI_0739</name>
</gene>
<feature type="domain" description="SbsA Ig-like" evidence="2">
    <location>
        <begin position="46"/>
        <end position="147"/>
    </location>
</feature>
<organism evidence="3 4">
    <name type="scientific">Constantimarinum furrinae</name>
    <dbReference type="NCBI Taxonomy" id="2562285"/>
    <lineage>
        <taxon>Bacteria</taxon>
        <taxon>Pseudomonadati</taxon>
        <taxon>Bacteroidota</taxon>
        <taxon>Flavobacteriia</taxon>
        <taxon>Flavobacteriales</taxon>
        <taxon>Flavobacteriaceae</taxon>
        <taxon>Altibacter/Constantimarinum group</taxon>
        <taxon>Constantimarinum</taxon>
    </lineage>
</organism>
<dbReference type="InterPro" id="IPR032812">
    <property type="entry name" value="SbsA_Ig"/>
</dbReference>
<proteinExistence type="predicted"/>
<accession>A0A7G8PSJ9</accession>
<sequence>MLKSLQNLPIFAIMKHRLYLIPLLVLLILSMANCAKKGSPSGGLKDSIPPVILRSFPENYTTNFNGNEIRIIFDEYIKLKDLQKNLIISPPLQYDPIITPYSTSKQIKITILDTLKENTTYSINFGQSIVDNNEENPFEYFKYVFSTGSYIDSLNVMGSATDAQILSSQGRTNVMLYEVDDTFTDSIIYTQKPTYVTTVRDSAHSFELTNLKAGTYLMLALNETNSDFIYQPKNDKIGFVNEFITLPTDSTFHIKLFKEIPDYSIARPSQNSKNEILFGYEGEADSLQIELLSDVPQDYKSVVYKDAIKDTLHYWYTPAFERDSLVFVAKNRIHSDTIIMRIKELYADSLTVRNTAASVVLPRDSIKLQVNTPVTSVASEYVQVMNKDSVLIPSEFVLDREYNIAAVVFPKTEEQSYAVQLFPNAITDMFGKTNDTISYLVRTKAESDYGTLTLTLNNVRSYPVIVQLVNEKFEVIAQKVSWQQETAFFDYISPGMFYIRVIYDENKNGIWDTGSFLNRIQPEKVIYYPSKLEMRVNWSLNETFTLD</sequence>
<reference evidence="3 4" key="1">
    <citation type="submission" date="2020-04" db="EMBL/GenBank/DDBJ databases">
        <title>Genome sequence of Altibacter aquimarinus strain ALE3EI.</title>
        <authorList>
            <person name="Oh H.-M."/>
            <person name="Jang D."/>
        </authorList>
    </citation>
    <scope>NUCLEOTIDE SEQUENCE [LARGE SCALE GENOMIC DNA]</scope>
    <source>
        <strain evidence="3 4">ALE3EI</strain>
    </source>
</reference>
<protein>
    <recommendedName>
        <fullName evidence="2">SbsA Ig-like domain-containing protein</fullName>
    </recommendedName>
</protein>
<keyword evidence="1" id="KW-0732">Signal</keyword>
<evidence type="ECO:0000313" key="4">
    <source>
        <dbReference type="Proteomes" id="UP000515514"/>
    </source>
</evidence>
<evidence type="ECO:0000256" key="1">
    <source>
        <dbReference type="ARBA" id="ARBA00022729"/>
    </source>
</evidence>
<evidence type="ECO:0000259" key="2">
    <source>
        <dbReference type="Pfam" id="PF13205"/>
    </source>
</evidence>
<dbReference type="Pfam" id="PF13205">
    <property type="entry name" value="Big_5"/>
    <property type="match status" value="1"/>
</dbReference>
<dbReference type="KEGG" id="alti:ALE3EI_0739"/>
<name>A0A7G8PSJ9_9FLAO</name>
<dbReference type="EMBL" id="CP052909">
    <property type="protein sequence ID" value="QNJ97315.1"/>
    <property type="molecule type" value="Genomic_DNA"/>
</dbReference>
<dbReference type="Proteomes" id="UP000515514">
    <property type="component" value="Chromosome"/>
</dbReference>
<keyword evidence="4" id="KW-1185">Reference proteome</keyword>
<evidence type="ECO:0000313" key="3">
    <source>
        <dbReference type="EMBL" id="QNJ97315.1"/>
    </source>
</evidence>
<dbReference type="RefSeq" id="WP_186990974.1">
    <property type="nucleotide sequence ID" value="NZ_CP052909.1"/>
</dbReference>